<dbReference type="OrthoDB" id="570215at2"/>
<dbReference type="Gene3D" id="3.40.50.300">
    <property type="entry name" value="P-loop containing nucleotide triphosphate hydrolases"/>
    <property type="match status" value="1"/>
</dbReference>
<protein>
    <submittedName>
        <fullName evidence="2">Sulfotransferase domain-containing protein</fullName>
    </submittedName>
</protein>
<evidence type="ECO:0000313" key="2">
    <source>
        <dbReference type="EMBL" id="SCZ67295.1"/>
    </source>
</evidence>
<dbReference type="AlphaFoldDB" id="A0A1G5QZM0"/>
<proteinExistence type="predicted"/>
<evidence type="ECO:0000259" key="1">
    <source>
        <dbReference type="Pfam" id="PF00685"/>
    </source>
</evidence>
<keyword evidence="2" id="KW-0808">Transferase</keyword>
<dbReference type="STRING" id="415747.SAMN03097708_03119"/>
<dbReference type="InterPro" id="IPR000863">
    <property type="entry name" value="Sulfotransferase_dom"/>
</dbReference>
<dbReference type="EMBL" id="FMWD01000014">
    <property type="protein sequence ID" value="SCZ67295.1"/>
    <property type="molecule type" value="Genomic_DNA"/>
</dbReference>
<evidence type="ECO:0000313" key="3">
    <source>
        <dbReference type="Proteomes" id="UP000199648"/>
    </source>
</evidence>
<gene>
    <name evidence="2" type="ORF">SAMN03097708_03119</name>
</gene>
<sequence>MNKGTFDRTRALISKHISTQLRNFRPTAIKGRFVGPKVLVNSIPKAGTNLLEQALGQFPLLHRSGFRTLRGWETVSSYTLEKLRRLERGGVKLGHLPAHQELMAAIDENDIRTLLMVRDPRDMLVSYVKYVTKIDLTHPAHPYFVKLPDDHARLLAAINGVEGVVSPASETLRRFSGWLNSDAMVVRFEDIIGSKGGGSDERQFEVVNQIADFIGIEISNDNARKICGAVYSPTAITFRKPQINGWREVFKDEHIAALESKAGDLLKRFGYGDSAK</sequence>
<keyword evidence="3" id="KW-1185">Reference proteome</keyword>
<accession>A0A1G5QZM0</accession>
<dbReference type="InterPro" id="IPR027417">
    <property type="entry name" value="P-loop_NTPase"/>
</dbReference>
<name>A0A1G5QZM0_9GAMM</name>
<dbReference type="RefSeq" id="WP_092999023.1">
    <property type="nucleotide sequence ID" value="NZ_FMWD01000014.1"/>
</dbReference>
<dbReference type="Proteomes" id="UP000199648">
    <property type="component" value="Unassembled WGS sequence"/>
</dbReference>
<reference evidence="2 3" key="1">
    <citation type="submission" date="2016-10" db="EMBL/GenBank/DDBJ databases">
        <authorList>
            <person name="de Groot N.N."/>
        </authorList>
    </citation>
    <scope>NUCLEOTIDE SEQUENCE [LARGE SCALE GENOMIC DNA]</scope>
    <source>
        <strain evidence="2 3">HLD2</strain>
    </source>
</reference>
<organism evidence="2 3">
    <name type="scientific">Thiohalomonas denitrificans</name>
    <dbReference type="NCBI Taxonomy" id="415747"/>
    <lineage>
        <taxon>Bacteria</taxon>
        <taxon>Pseudomonadati</taxon>
        <taxon>Pseudomonadota</taxon>
        <taxon>Gammaproteobacteria</taxon>
        <taxon>Thiohalomonadales</taxon>
        <taxon>Thiohalomonadaceae</taxon>
        <taxon>Thiohalomonas</taxon>
    </lineage>
</organism>
<feature type="domain" description="Sulfotransferase" evidence="1">
    <location>
        <begin position="36"/>
        <end position="227"/>
    </location>
</feature>
<dbReference type="Pfam" id="PF00685">
    <property type="entry name" value="Sulfotransfer_1"/>
    <property type="match status" value="1"/>
</dbReference>
<dbReference type="SUPFAM" id="SSF52540">
    <property type="entry name" value="P-loop containing nucleoside triphosphate hydrolases"/>
    <property type="match status" value="1"/>
</dbReference>
<dbReference type="GO" id="GO:0008146">
    <property type="term" value="F:sulfotransferase activity"/>
    <property type="evidence" value="ECO:0007669"/>
    <property type="project" value="InterPro"/>
</dbReference>